<name>A0A1W0A1P8_9STRA</name>
<gene>
    <name evidence="2" type="ORF">THRCLA_21012</name>
</gene>
<proteinExistence type="predicted"/>
<comment type="caution">
    <text evidence="2">The sequence shown here is derived from an EMBL/GenBank/DDBJ whole genome shotgun (WGS) entry which is preliminary data.</text>
</comment>
<evidence type="ECO:0000313" key="3">
    <source>
        <dbReference type="Proteomes" id="UP000243217"/>
    </source>
</evidence>
<accession>A0A1W0A1P8</accession>
<sequence>VPKIIFYNAESNSVFKMTTKWTLEEQAWMEQRQKDLREYSAIGAAAGAIVSSSITFAGRFPRSYQIATILGSAAMGTISGYLYADSKALDRIDDLSATSALRKQYRKLYVI</sequence>
<evidence type="ECO:0000256" key="1">
    <source>
        <dbReference type="SAM" id="Phobius"/>
    </source>
</evidence>
<evidence type="ECO:0000313" key="2">
    <source>
        <dbReference type="EMBL" id="OQS03970.1"/>
    </source>
</evidence>
<feature type="non-terminal residue" evidence="2">
    <location>
        <position position="1"/>
    </location>
</feature>
<dbReference type="Proteomes" id="UP000243217">
    <property type="component" value="Unassembled WGS sequence"/>
</dbReference>
<feature type="transmembrane region" description="Helical" evidence="1">
    <location>
        <begin position="64"/>
        <end position="84"/>
    </location>
</feature>
<protein>
    <submittedName>
        <fullName evidence="2">Uncharacterized protein</fullName>
    </submittedName>
</protein>
<keyword evidence="3" id="KW-1185">Reference proteome</keyword>
<reference evidence="2 3" key="1">
    <citation type="journal article" date="2014" name="Genome Biol. Evol.">
        <title>The secreted proteins of Achlya hypogyna and Thraustotheca clavata identify the ancestral oomycete secretome and reveal gene acquisitions by horizontal gene transfer.</title>
        <authorList>
            <person name="Misner I."/>
            <person name="Blouin N."/>
            <person name="Leonard G."/>
            <person name="Richards T.A."/>
            <person name="Lane C.E."/>
        </authorList>
    </citation>
    <scope>NUCLEOTIDE SEQUENCE [LARGE SCALE GENOMIC DNA]</scope>
    <source>
        <strain evidence="2 3">ATCC 34112</strain>
    </source>
</reference>
<keyword evidence="1" id="KW-0812">Transmembrane</keyword>
<feature type="transmembrane region" description="Helical" evidence="1">
    <location>
        <begin position="39"/>
        <end position="58"/>
    </location>
</feature>
<dbReference type="EMBL" id="JNBS01000705">
    <property type="protein sequence ID" value="OQS03970.1"/>
    <property type="molecule type" value="Genomic_DNA"/>
</dbReference>
<organism evidence="2 3">
    <name type="scientific">Thraustotheca clavata</name>
    <dbReference type="NCBI Taxonomy" id="74557"/>
    <lineage>
        <taxon>Eukaryota</taxon>
        <taxon>Sar</taxon>
        <taxon>Stramenopiles</taxon>
        <taxon>Oomycota</taxon>
        <taxon>Saprolegniomycetes</taxon>
        <taxon>Saprolegniales</taxon>
        <taxon>Achlyaceae</taxon>
        <taxon>Thraustotheca</taxon>
    </lineage>
</organism>
<dbReference type="AlphaFoldDB" id="A0A1W0A1P8"/>
<dbReference type="OrthoDB" id="120577at2759"/>
<keyword evidence="1" id="KW-0472">Membrane</keyword>
<keyword evidence="1" id="KW-1133">Transmembrane helix</keyword>